<dbReference type="CDD" id="cd00096">
    <property type="entry name" value="Ig"/>
    <property type="match status" value="1"/>
</dbReference>
<keyword evidence="5 7" id="KW-0472">Membrane</keyword>
<dbReference type="SUPFAM" id="SSF48726">
    <property type="entry name" value="Immunoglobulin"/>
    <property type="match status" value="1"/>
</dbReference>
<evidence type="ECO:0000256" key="2">
    <source>
        <dbReference type="ARBA" id="ARBA00022692"/>
    </source>
</evidence>
<evidence type="ECO:0000256" key="7">
    <source>
        <dbReference type="SAM" id="Phobius"/>
    </source>
</evidence>
<sequence>PIPFRSPQEFLWEKEGSDAPLQLSSDSVLIFPFLNKSDSGTYVCTATSSMGSVVAKYNLDVSAPGICSRMEQMAQDGAPGGSSSLCPPAGSQLLLFFLSPAWADASPVPSTSSTYHAMIGGVVAVIVFLLLSLLIVLGHYLIRHKGTYLTHEAKGSDDAPDADTAIINAEGGQAGGDDKKEYFI</sequence>
<proteinExistence type="predicted"/>
<feature type="non-terminal residue" evidence="9">
    <location>
        <position position="1"/>
    </location>
</feature>
<dbReference type="InterPro" id="IPR003585">
    <property type="entry name" value="Neurexin-like"/>
</dbReference>
<dbReference type="Proteomes" id="UP000658642">
    <property type="component" value="Unassembled WGS sequence"/>
</dbReference>
<dbReference type="PROSITE" id="PS50835">
    <property type="entry name" value="IG_LIKE"/>
    <property type="match status" value="1"/>
</dbReference>
<evidence type="ECO:0000259" key="8">
    <source>
        <dbReference type="PROSITE" id="PS50835"/>
    </source>
</evidence>
<name>A0A852NMH1_9PASS</name>
<gene>
    <name evidence="9" type="primary">Cadm3</name>
    <name evidence="9" type="ORF">ATRCLA_R14652</name>
</gene>
<feature type="domain" description="Ig-like" evidence="8">
    <location>
        <begin position="1"/>
        <end position="62"/>
    </location>
</feature>
<dbReference type="PANTHER" id="PTHR45889">
    <property type="entry name" value="IG-LIKE DOMAIN-CONTAINING PROTEIN"/>
    <property type="match status" value="1"/>
</dbReference>
<evidence type="ECO:0000256" key="4">
    <source>
        <dbReference type="ARBA" id="ARBA00022989"/>
    </source>
</evidence>
<evidence type="ECO:0000256" key="5">
    <source>
        <dbReference type="ARBA" id="ARBA00023136"/>
    </source>
</evidence>
<dbReference type="GO" id="GO:0007156">
    <property type="term" value="P:homophilic cell adhesion via plasma membrane adhesion molecules"/>
    <property type="evidence" value="ECO:0007669"/>
    <property type="project" value="TreeGrafter"/>
</dbReference>
<dbReference type="PANTHER" id="PTHR45889:SF5">
    <property type="entry name" value="CELL ADHESION MOLECULE 3"/>
    <property type="match status" value="1"/>
</dbReference>
<keyword evidence="6" id="KW-0393">Immunoglobulin domain</keyword>
<dbReference type="GO" id="GO:0042734">
    <property type="term" value="C:presynaptic membrane"/>
    <property type="evidence" value="ECO:0007669"/>
    <property type="project" value="TreeGrafter"/>
</dbReference>
<dbReference type="InterPro" id="IPR013783">
    <property type="entry name" value="Ig-like_fold"/>
</dbReference>
<accession>A0A852NMH1</accession>
<evidence type="ECO:0000313" key="10">
    <source>
        <dbReference type="Proteomes" id="UP000658642"/>
    </source>
</evidence>
<dbReference type="InterPro" id="IPR036179">
    <property type="entry name" value="Ig-like_dom_sf"/>
</dbReference>
<evidence type="ECO:0000313" key="9">
    <source>
        <dbReference type="EMBL" id="NXY13435.1"/>
    </source>
</evidence>
<evidence type="ECO:0000256" key="1">
    <source>
        <dbReference type="ARBA" id="ARBA00004479"/>
    </source>
</evidence>
<dbReference type="AlphaFoldDB" id="A0A852NMH1"/>
<protein>
    <submittedName>
        <fullName evidence="9">CADM3 protein</fullName>
    </submittedName>
</protein>
<evidence type="ECO:0000256" key="3">
    <source>
        <dbReference type="ARBA" id="ARBA00022737"/>
    </source>
</evidence>
<dbReference type="InterPro" id="IPR007110">
    <property type="entry name" value="Ig-like_dom"/>
</dbReference>
<feature type="transmembrane region" description="Helical" evidence="7">
    <location>
        <begin position="115"/>
        <end position="142"/>
    </location>
</feature>
<dbReference type="OrthoDB" id="547680at2759"/>
<dbReference type="SMART" id="SM00294">
    <property type="entry name" value="4.1m"/>
    <property type="match status" value="1"/>
</dbReference>
<comment type="subcellular location">
    <subcellularLocation>
        <location evidence="1">Membrane</location>
        <topology evidence="1">Single-pass type I membrane protein</topology>
    </subcellularLocation>
</comment>
<keyword evidence="3" id="KW-0677">Repeat</keyword>
<evidence type="ECO:0000256" key="6">
    <source>
        <dbReference type="ARBA" id="ARBA00023319"/>
    </source>
</evidence>
<dbReference type="Gene3D" id="2.60.40.10">
    <property type="entry name" value="Immunoglobulins"/>
    <property type="match status" value="1"/>
</dbReference>
<feature type="non-terminal residue" evidence="9">
    <location>
        <position position="184"/>
    </location>
</feature>
<reference evidence="9" key="1">
    <citation type="submission" date="2020-02" db="EMBL/GenBank/DDBJ databases">
        <title>Bird 10,000 Genomes (B10K) Project - Family phase.</title>
        <authorList>
            <person name="Zhang G."/>
        </authorList>
    </citation>
    <scope>NUCLEOTIDE SEQUENCE</scope>
    <source>
        <strain evidence="9">B10K-DU-029-61</strain>
        <tissue evidence="9">Blood</tissue>
    </source>
</reference>
<dbReference type="EMBL" id="WBMZ01000870">
    <property type="protein sequence ID" value="NXY13435.1"/>
    <property type="molecule type" value="Genomic_DNA"/>
</dbReference>
<keyword evidence="2 7" id="KW-0812">Transmembrane</keyword>
<keyword evidence="4 7" id="KW-1133">Transmembrane helix</keyword>
<keyword evidence="10" id="KW-1185">Reference proteome</keyword>
<comment type="caution">
    <text evidence="9">The sequence shown here is derived from an EMBL/GenBank/DDBJ whole genome shotgun (WGS) entry which is preliminary data.</text>
</comment>
<organism evidence="9 10">
    <name type="scientific">Atrichornis clamosus</name>
    <dbReference type="NCBI Taxonomy" id="449594"/>
    <lineage>
        <taxon>Eukaryota</taxon>
        <taxon>Metazoa</taxon>
        <taxon>Chordata</taxon>
        <taxon>Craniata</taxon>
        <taxon>Vertebrata</taxon>
        <taxon>Euteleostomi</taxon>
        <taxon>Archelosauria</taxon>
        <taxon>Archosauria</taxon>
        <taxon>Dinosauria</taxon>
        <taxon>Saurischia</taxon>
        <taxon>Theropoda</taxon>
        <taxon>Coelurosauria</taxon>
        <taxon>Aves</taxon>
        <taxon>Neognathae</taxon>
        <taxon>Neoaves</taxon>
        <taxon>Telluraves</taxon>
        <taxon>Australaves</taxon>
        <taxon>Passeriformes</taxon>
        <taxon>Menuridae</taxon>
        <taxon>Atrichornis</taxon>
    </lineage>
</organism>